<feature type="compositionally biased region" description="Low complexity" evidence="1">
    <location>
        <begin position="9"/>
        <end position="24"/>
    </location>
</feature>
<accession>A0A3M8TQW2</accession>
<reference evidence="2 3" key="1">
    <citation type="submission" date="2018-11" db="EMBL/GenBank/DDBJ databases">
        <title>The Potential of Streptomyces as Biocontrol Agents against the Tomato grey mould, Botrytis cinerea (Gray mold) Frontiers in Microbiology.</title>
        <authorList>
            <person name="Li D."/>
        </authorList>
    </citation>
    <scope>NUCLEOTIDE SEQUENCE [LARGE SCALE GENOMIC DNA]</scope>
    <source>
        <strain evidence="2 3">NEAU-LD23</strain>
    </source>
</reference>
<dbReference type="EMBL" id="RIBZ01000753">
    <property type="protein sequence ID" value="RNF94516.1"/>
    <property type="molecule type" value="Genomic_DNA"/>
</dbReference>
<organism evidence="2 3">
    <name type="scientific">Streptomyces botrytidirepellens</name>
    <dbReference type="NCBI Taxonomy" id="2486417"/>
    <lineage>
        <taxon>Bacteria</taxon>
        <taxon>Bacillati</taxon>
        <taxon>Actinomycetota</taxon>
        <taxon>Actinomycetes</taxon>
        <taxon>Kitasatosporales</taxon>
        <taxon>Streptomycetaceae</taxon>
        <taxon>Streptomyces</taxon>
    </lineage>
</organism>
<evidence type="ECO:0000256" key="1">
    <source>
        <dbReference type="SAM" id="MobiDB-lite"/>
    </source>
</evidence>
<dbReference type="AlphaFoldDB" id="A0A3M8TQW2"/>
<evidence type="ECO:0000313" key="3">
    <source>
        <dbReference type="Proteomes" id="UP000275401"/>
    </source>
</evidence>
<sequence length="54" mass="5184">PCGDAPGTVADPAPAEAAPSEPVAEPVAVAAGESHADLVAVRRRGAGTELPPNA</sequence>
<dbReference type="Proteomes" id="UP000275401">
    <property type="component" value="Unassembled WGS sequence"/>
</dbReference>
<proteinExistence type="predicted"/>
<feature type="non-terminal residue" evidence="2">
    <location>
        <position position="1"/>
    </location>
</feature>
<feature type="region of interest" description="Disordered" evidence="1">
    <location>
        <begin position="1"/>
        <end position="24"/>
    </location>
</feature>
<gene>
    <name evidence="2" type="ORF">EEJ42_38315</name>
</gene>
<protein>
    <submittedName>
        <fullName evidence="2">Biotin synthase BioB</fullName>
    </submittedName>
</protein>
<comment type="caution">
    <text evidence="2">The sequence shown here is derived from an EMBL/GenBank/DDBJ whole genome shotgun (WGS) entry which is preliminary data.</text>
</comment>
<keyword evidence="3" id="KW-1185">Reference proteome</keyword>
<name>A0A3M8TQW2_9ACTN</name>
<evidence type="ECO:0000313" key="2">
    <source>
        <dbReference type="EMBL" id="RNF94516.1"/>
    </source>
</evidence>